<evidence type="ECO:0000259" key="2">
    <source>
        <dbReference type="PROSITE" id="PS51352"/>
    </source>
</evidence>
<dbReference type="Pfam" id="PF01323">
    <property type="entry name" value="DSBA"/>
    <property type="match status" value="1"/>
</dbReference>
<dbReference type="AlphaFoldDB" id="A0A679J6H2"/>
<dbReference type="CDD" id="cd03023">
    <property type="entry name" value="DsbA_Com1_like"/>
    <property type="match status" value="1"/>
</dbReference>
<feature type="chain" id="PRO_5025492617" evidence="1">
    <location>
        <begin position="25"/>
        <end position="269"/>
    </location>
</feature>
<dbReference type="Pfam" id="PF18312">
    <property type="entry name" value="ScsC_N"/>
    <property type="match status" value="1"/>
</dbReference>
<dbReference type="InterPro" id="IPR041205">
    <property type="entry name" value="ScsC_N"/>
</dbReference>
<evidence type="ECO:0000256" key="1">
    <source>
        <dbReference type="SAM" id="SignalP"/>
    </source>
</evidence>
<dbReference type="EMBL" id="LR743504">
    <property type="protein sequence ID" value="CAA2103571.1"/>
    <property type="molecule type" value="Genomic_DNA"/>
</dbReference>
<dbReference type="InterPro" id="IPR051470">
    <property type="entry name" value="Thiol:disulfide_interchange"/>
</dbReference>
<organism evidence="3">
    <name type="scientific">Methylobacterium bullatum</name>
    <dbReference type="NCBI Taxonomy" id="570505"/>
    <lineage>
        <taxon>Bacteria</taxon>
        <taxon>Pseudomonadati</taxon>
        <taxon>Pseudomonadota</taxon>
        <taxon>Alphaproteobacteria</taxon>
        <taxon>Hyphomicrobiales</taxon>
        <taxon>Methylobacteriaceae</taxon>
        <taxon>Methylobacterium</taxon>
    </lineage>
</organism>
<dbReference type="SUPFAM" id="SSF52833">
    <property type="entry name" value="Thioredoxin-like"/>
    <property type="match status" value="1"/>
</dbReference>
<gene>
    <name evidence="3" type="primary">bdbD_1</name>
    <name evidence="3" type="ORF">MBUL_02262</name>
</gene>
<accession>A0A679J6H2</accession>
<feature type="domain" description="Thioredoxin" evidence="2">
    <location>
        <begin position="29"/>
        <end position="263"/>
    </location>
</feature>
<proteinExistence type="predicted"/>
<protein>
    <submittedName>
        <fullName evidence="3">Disulfide bond formation protein D</fullName>
    </submittedName>
</protein>
<dbReference type="Gene3D" id="3.40.30.10">
    <property type="entry name" value="Glutaredoxin"/>
    <property type="match status" value="1"/>
</dbReference>
<dbReference type="InterPro" id="IPR013766">
    <property type="entry name" value="Thioredoxin_domain"/>
</dbReference>
<keyword evidence="1" id="KW-0732">Signal</keyword>
<dbReference type="InterPro" id="IPR001853">
    <property type="entry name" value="DSBA-like_thioredoxin_dom"/>
</dbReference>
<dbReference type="PANTHER" id="PTHR35272:SF3">
    <property type="entry name" value="THIOL:DISULFIDE INTERCHANGE PROTEIN DSBC"/>
    <property type="match status" value="1"/>
</dbReference>
<reference evidence="3" key="1">
    <citation type="submission" date="2019-12" db="EMBL/GenBank/DDBJ databases">
        <authorList>
            <person name="Cremers G."/>
        </authorList>
    </citation>
    <scope>NUCLEOTIDE SEQUENCE</scope>
    <source>
        <strain evidence="3">Mbul1</strain>
    </source>
</reference>
<dbReference type="PROSITE" id="PS51352">
    <property type="entry name" value="THIOREDOXIN_2"/>
    <property type="match status" value="1"/>
</dbReference>
<name>A0A679J6H2_9HYPH</name>
<dbReference type="GO" id="GO:0016491">
    <property type="term" value="F:oxidoreductase activity"/>
    <property type="evidence" value="ECO:0007669"/>
    <property type="project" value="InterPro"/>
</dbReference>
<dbReference type="PANTHER" id="PTHR35272">
    <property type="entry name" value="THIOL:DISULFIDE INTERCHANGE PROTEIN DSBC-RELATED"/>
    <property type="match status" value="1"/>
</dbReference>
<sequence>MRLLRHLLSSVALVGALASGVSSAVAQAPAPAQTAPAAAAAFTDVQRQAIEAIIKDYLVKNPDVLQEAIAEGERRQQETQKLAQSAALKESREALVNSPHGVVVGNPAGDVTLVEFFDYNCGYCRKALADIQTLLKGDPKLRVVLKDFPVLGAESLEASKISLAAKQQLKSDKLFEFHVKLLESKGRVNGERAIALAKEMGLDIAKLQRDAQGAEVKAALAENVGLGDKLGLSGTPAFIIGDEIIPGAVGVDPIRKTIGDIRQCGHASC</sequence>
<evidence type="ECO:0000313" key="3">
    <source>
        <dbReference type="EMBL" id="CAA2103571.1"/>
    </source>
</evidence>
<dbReference type="InterPro" id="IPR036249">
    <property type="entry name" value="Thioredoxin-like_sf"/>
</dbReference>
<feature type="signal peptide" evidence="1">
    <location>
        <begin position="1"/>
        <end position="24"/>
    </location>
</feature>